<dbReference type="RefSeq" id="WP_180364677.1">
    <property type="nucleotide sequence ID" value="NZ_FNHZ01000001.1"/>
</dbReference>
<sequence>MKDFFTPKRIIILIVIIIIGIVLGRLAVRAVLNLMLGGTMFGGDFL</sequence>
<dbReference type="AlphaFoldDB" id="A0A1G9TMI1"/>
<name>A0A1G9TMI1_9FIRM</name>
<accession>A0A1G9TMI1</accession>
<organism evidence="2 3">
    <name type="scientific">Lachnospira pectinoschiza</name>
    <dbReference type="NCBI Taxonomy" id="28052"/>
    <lineage>
        <taxon>Bacteria</taxon>
        <taxon>Bacillati</taxon>
        <taxon>Bacillota</taxon>
        <taxon>Clostridia</taxon>
        <taxon>Lachnospirales</taxon>
        <taxon>Lachnospiraceae</taxon>
        <taxon>Lachnospira</taxon>
    </lineage>
</organism>
<dbReference type="EMBL" id="FNHZ01000001">
    <property type="protein sequence ID" value="SDM48880.1"/>
    <property type="molecule type" value="Genomic_DNA"/>
</dbReference>
<keyword evidence="1" id="KW-0812">Transmembrane</keyword>
<protein>
    <submittedName>
        <fullName evidence="2">Uncharacterized protein</fullName>
    </submittedName>
</protein>
<gene>
    <name evidence="2" type="ORF">SAMN05216544_0414</name>
</gene>
<keyword evidence="1" id="KW-1133">Transmembrane helix</keyword>
<evidence type="ECO:0000313" key="2">
    <source>
        <dbReference type="EMBL" id="SDM48880.1"/>
    </source>
</evidence>
<reference evidence="3" key="1">
    <citation type="submission" date="2016-10" db="EMBL/GenBank/DDBJ databases">
        <authorList>
            <person name="Varghese N."/>
            <person name="Submissions S."/>
        </authorList>
    </citation>
    <scope>NUCLEOTIDE SEQUENCE [LARGE SCALE GENOMIC DNA]</scope>
    <source>
        <strain evidence="3">M83</strain>
    </source>
</reference>
<evidence type="ECO:0000256" key="1">
    <source>
        <dbReference type="SAM" id="Phobius"/>
    </source>
</evidence>
<keyword evidence="3" id="KW-1185">Reference proteome</keyword>
<dbReference type="Proteomes" id="UP000187651">
    <property type="component" value="Unassembled WGS sequence"/>
</dbReference>
<proteinExistence type="predicted"/>
<feature type="transmembrane region" description="Helical" evidence="1">
    <location>
        <begin position="12"/>
        <end position="32"/>
    </location>
</feature>
<keyword evidence="1" id="KW-0472">Membrane</keyword>
<evidence type="ECO:0000313" key="3">
    <source>
        <dbReference type="Proteomes" id="UP000187651"/>
    </source>
</evidence>